<feature type="binding site" evidence="8">
    <location>
        <position position="104"/>
    </location>
    <ligand>
        <name>Mg(2+)</name>
        <dbReference type="ChEBI" id="CHEBI:18420"/>
    </ligand>
</feature>
<dbReference type="GO" id="GO:0090729">
    <property type="term" value="F:toxin activity"/>
    <property type="evidence" value="ECO:0007669"/>
    <property type="project" value="UniProtKB-KW"/>
</dbReference>
<organism evidence="10">
    <name type="scientific">Microbacterium sp. A8/3-1</name>
    <dbReference type="NCBI Taxonomy" id="3160749"/>
    <lineage>
        <taxon>Bacteria</taxon>
        <taxon>Bacillati</taxon>
        <taxon>Actinomycetota</taxon>
        <taxon>Actinomycetes</taxon>
        <taxon>Micrococcales</taxon>
        <taxon>Microbacteriaceae</taxon>
        <taxon>Microbacterium</taxon>
    </lineage>
</organism>
<dbReference type="GO" id="GO:0000287">
    <property type="term" value="F:magnesium ion binding"/>
    <property type="evidence" value="ECO:0007669"/>
    <property type="project" value="UniProtKB-UniRule"/>
</dbReference>
<dbReference type="HAMAP" id="MF_00265">
    <property type="entry name" value="VapC_Nob1"/>
    <property type="match status" value="1"/>
</dbReference>
<keyword evidence="5 8" id="KW-0378">Hydrolase</keyword>
<feature type="binding site" evidence="8">
    <location>
        <position position="5"/>
    </location>
    <ligand>
        <name>Mg(2+)</name>
        <dbReference type="ChEBI" id="CHEBI:18420"/>
    </ligand>
</feature>
<dbReference type="EC" id="3.1.-.-" evidence="8"/>
<dbReference type="EMBL" id="CP158357">
    <property type="protein sequence ID" value="XBX79828.1"/>
    <property type="molecule type" value="Genomic_DNA"/>
</dbReference>
<accession>A0AAU7W1K5</accession>
<name>A0AAU7W1K5_9MICO</name>
<dbReference type="CDD" id="cd18731">
    <property type="entry name" value="PIN_NgFitB-like"/>
    <property type="match status" value="1"/>
</dbReference>
<gene>
    <name evidence="8" type="primary">vapC</name>
    <name evidence="10" type="ORF">ABS642_07005</name>
</gene>
<evidence type="ECO:0000256" key="4">
    <source>
        <dbReference type="ARBA" id="ARBA00022723"/>
    </source>
</evidence>
<keyword evidence="2 8" id="KW-1277">Toxin-antitoxin system</keyword>
<dbReference type="PANTHER" id="PTHR33653:SF1">
    <property type="entry name" value="RIBONUCLEASE VAPC2"/>
    <property type="match status" value="1"/>
</dbReference>
<dbReference type="InterPro" id="IPR029060">
    <property type="entry name" value="PIN-like_dom_sf"/>
</dbReference>
<evidence type="ECO:0000256" key="5">
    <source>
        <dbReference type="ARBA" id="ARBA00022801"/>
    </source>
</evidence>
<dbReference type="SUPFAM" id="SSF88723">
    <property type="entry name" value="PIN domain-like"/>
    <property type="match status" value="1"/>
</dbReference>
<dbReference type="PANTHER" id="PTHR33653">
    <property type="entry name" value="RIBONUCLEASE VAPC2"/>
    <property type="match status" value="1"/>
</dbReference>
<keyword evidence="3 8" id="KW-0540">Nuclease</keyword>
<proteinExistence type="inferred from homology"/>
<dbReference type="GO" id="GO:0004540">
    <property type="term" value="F:RNA nuclease activity"/>
    <property type="evidence" value="ECO:0007669"/>
    <property type="project" value="InterPro"/>
</dbReference>
<dbReference type="Gene3D" id="3.40.50.1010">
    <property type="entry name" value="5'-nuclease"/>
    <property type="match status" value="1"/>
</dbReference>
<evidence type="ECO:0000313" key="10">
    <source>
        <dbReference type="EMBL" id="XBX79828.1"/>
    </source>
</evidence>
<evidence type="ECO:0000256" key="1">
    <source>
        <dbReference type="ARBA" id="ARBA00001946"/>
    </source>
</evidence>
<dbReference type="GO" id="GO:0016787">
    <property type="term" value="F:hydrolase activity"/>
    <property type="evidence" value="ECO:0007669"/>
    <property type="project" value="UniProtKB-KW"/>
</dbReference>
<dbReference type="InterPro" id="IPR050556">
    <property type="entry name" value="Type_II_TA_system_RNase"/>
</dbReference>
<comment type="cofactor">
    <cofactor evidence="1 8">
        <name>Mg(2+)</name>
        <dbReference type="ChEBI" id="CHEBI:18420"/>
    </cofactor>
</comment>
<comment type="function">
    <text evidence="8">Toxic component of a toxin-antitoxin (TA) system. An RNase.</text>
</comment>
<evidence type="ECO:0000256" key="7">
    <source>
        <dbReference type="ARBA" id="ARBA00038093"/>
    </source>
</evidence>
<keyword evidence="4 8" id="KW-0479">Metal-binding</keyword>
<evidence type="ECO:0000256" key="3">
    <source>
        <dbReference type="ARBA" id="ARBA00022722"/>
    </source>
</evidence>
<dbReference type="InterPro" id="IPR002716">
    <property type="entry name" value="PIN_dom"/>
</dbReference>
<feature type="domain" description="PIN" evidence="9">
    <location>
        <begin position="2"/>
        <end position="129"/>
    </location>
</feature>
<dbReference type="AlphaFoldDB" id="A0AAU7W1K5"/>
<dbReference type="InterPro" id="IPR022907">
    <property type="entry name" value="VapC_family"/>
</dbReference>
<reference evidence="10" key="1">
    <citation type="submission" date="2024-06" db="EMBL/GenBank/DDBJ databases">
        <title>Draft genome sequence of Microbacterium sp. strain A8/3-1, isolated from Oxytropis tragacanthoides Fisch. ex DC. Root nodules in the Altai region of Russia.</title>
        <authorList>
            <person name="Sazanova A."/>
            <person name="Guro P."/>
            <person name="Kuznetsova I."/>
            <person name="Belimov A."/>
            <person name="Safronova V."/>
        </authorList>
    </citation>
    <scope>NUCLEOTIDE SEQUENCE</scope>
    <source>
        <strain evidence="10">A8/3-1</strain>
    </source>
</reference>
<evidence type="ECO:0000259" key="9">
    <source>
        <dbReference type="Pfam" id="PF01850"/>
    </source>
</evidence>
<comment type="similarity">
    <text evidence="7 8">Belongs to the PINc/VapC protein family.</text>
</comment>
<evidence type="ECO:0000256" key="2">
    <source>
        <dbReference type="ARBA" id="ARBA00022649"/>
    </source>
</evidence>
<keyword evidence="8" id="KW-0800">Toxin</keyword>
<evidence type="ECO:0000256" key="6">
    <source>
        <dbReference type="ARBA" id="ARBA00022842"/>
    </source>
</evidence>
<evidence type="ECO:0000256" key="8">
    <source>
        <dbReference type="HAMAP-Rule" id="MF_00265"/>
    </source>
</evidence>
<protein>
    <recommendedName>
        <fullName evidence="8">Ribonuclease VapC</fullName>
        <shortName evidence="8">RNase VapC</shortName>
        <ecNumber evidence="8">3.1.-.-</ecNumber>
    </recommendedName>
    <alternativeName>
        <fullName evidence="8">Toxin VapC</fullName>
    </alternativeName>
</protein>
<sequence length="140" mass="15020">MIVLDTNVISEVFRSAPNERVVAWLEACTDEVSITAVTLAELLAGLERLPDGRRKTELTARVDAAIEPFRGTRSILAFDDASAAHYARVLLAREAAGSPISTADAQIAAICLAHEATCATRNVKDFAHTGVDLLDPWCVS</sequence>
<dbReference type="RefSeq" id="WP_350352751.1">
    <property type="nucleotide sequence ID" value="NZ_CP158357.1"/>
</dbReference>
<dbReference type="Pfam" id="PF01850">
    <property type="entry name" value="PIN"/>
    <property type="match status" value="1"/>
</dbReference>
<keyword evidence="6 8" id="KW-0460">Magnesium</keyword>